<feature type="transmembrane region" description="Helical" evidence="6">
    <location>
        <begin position="354"/>
        <end position="377"/>
    </location>
</feature>
<accession>A0A244CSB5</accession>
<sequence length="480" mass="53352">MDRAGTRMKSAKEMLLYVVAIFMLKGLSFIMLPMVTRFLTQAEYGQLNVLVSMAAVLSLLMTFGLGEALFRFAHTSRSTDEVMRQCLFLSTLICCVMLLLGQLLLTPILDIVSFAPAPTDVRLLLITLTAGGILTVPYCYFRLTHNATAFAIFSIAQGALQTCLSVCFLLLGFGIRGLMYSGAISAVIILVAVLIHYRATWFGPKMAFNRTHYQYCVFILLSSLCLYGFNGAENWLVVAALGAEQLALFFAAAQFGLMVSVAFEPFRMWWYAKRFQYQENDSEKGAQYALFGVQLGMFLTVLMLIVAPTLLAVLLPAHFAPSLSYIPWFCLIMVARFHAELLNLGCYLKKSASLALFVNGTTAVYLLVAGYIALAHWELNGLFAVMISAAFIRAILFFTISQYLLPLAYPFRQLAWSWLIFLVVLGQTLVFESQSVLPLMAVFINLVAIVLNLIVLSVGHQPFIKQCYQRIAGQVRGKLA</sequence>
<feature type="transmembrane region" description="Helical" evidence="6">
    <location>
        <begin position="325"/>
        <end position="342"/>
    </location>
</feature>
<keyword evidence="3 6" id="KW-0812">Transmembrane</keyword>
<feature type="transmembrane region" description="Helical" evidence="6">
    <location>
        <begin position="437"/>
        <end position="456"/>
    </location>
</feature>
<feature type="transmembrane region" description="Helical" evidence="6">
    <location>
        <begin position="414"/>
        <end position="431"/>
    </location>
</feature>
<evidence type="ECO:0000256" key="3">
    <source>
        <dbReference type="ARBA" id="ARBA00022692"/>
    </source>
</evidence>
<feature type="transmembrane region" description="Helical" evidence="6">
    <location>
        <begin position="148"/>
        <end position="171"/>
    </location>
</feature>
<comment type="caution">
    <text evidence="7">The sequence shown here is derived from an EMBL/GenBank/DDBJ whole genome shotgun (WGS) entry which is preliminary data.</text>
</comment>
<dbReference type="InterPro" id="IPR002797">
    <property type="entry name" value="Polysacc_synth"/>
</dbReference>
<evidence type="ECO:0008006" key="9">
    <source>
        <dbReference type="Google" id="ProtNLM"/>
    </source>
</evidence>
<keyword evidence="8" id="KW-1185">Reference proteome</keyword>
<feature type="transmembrane region" description="Helical" evidence="6">
    <location>
        <begin position="14"/>
        <end position="35"/>
    </location>
</feature>
<gene>
    <name evidence="7" type="ORF">B1199_09220</name>
</gene>
<name>A0A244CSB5_PSEDV</name>
<proteinExistence type="predicted"/>
<evidence type="ECO:0000256" key="2">
    <source>
        <dbReference type="ARBA" id="ARBA00022475"/>
    </source>
</evidence>
<dbReference type="PANTHER" id="PTHR30250:SF11">
    <property type="entry name" value="O-ANTIGEN TRANSPORTER-RELATED"/>
    <property type="match status" value="1"/>
</dbReference>
<feature type="transmembrane region" description="Helical" evidence="6">
    <location>
        <begin position="86"/>
        <end position="109"/>
    </location>
</feature>
<keyword evidence="5 6" id="KW-0472">Membrane</keyword>
<dbReference type="Pfam" id="PF01943">
    <property type="entry name" value="Polysacc_synt"/>
    <property type="match status" value="1"/>
</dbReference>
<dbReference type="InterPro" id="IPR050833">
    <property type="entry name" value="Poly_Biosynth_Transport"/>
</dbReference>
<feature type="transmembrane region" description="Helical" evidence="6">
    <location>
        <begin position="121"/>
        <end position="141"/>
    </location>
</feature>
<comment type="subcellular location">
    <subcellularLocation>
        <location evidence="1">Cell membrane</location>
        <topology evidence="1">Multi-pass membrane protein</topology>
    </subcellularLocation>
</comment>
<evidence type="ECO:0000256" key="1">
    <source>
        <dbReference type="ARBA" id="ARBA00004651"/>
    </source>
</evidence>
<dbReference type="PANTHER" id="PTHR30250">
    <property type="entry name" value="PST FAMILY PREDICTED COLANIC ACID TRANSPORTER"/>
    <property type="match status" value="1"/>
</dbReference>
<feature type="transmembrane region" description="Helical" evidence="6">
    <location>
        <begin position="211"/>
        <end position="229"/>
    </location>
</feature>
<reference evidence="7 8" key="1">
    <citation type="submission" date="2017-02" db="EMBL/GenBank/DDBJ databases">
        <title>Pseudoalteromonas ulvae TC14 Genome.</title>
        <authorList>
            <person name="Molmeret M."/>
        </authorList>
    </citation>
    <scope>NUCLEOTIDE SEQUENCE [LARGE SCALE GENOMIC DNA]</scope>
    <source>
        <strain evidence="7">TC14</strain>
    </source>
</reference>
<evidence type="ECO:0000313" key="7">
    <source>
        <dbReference type="EMBL" id="OUL58494.1"/>
    </source>
</evidence>
<feature type="transmembrane region" description="Helical" evidence="6">
    <location>
        <begin position="47"/>
        <end position="65"/>
    </location>
</feature>
<evidence type="ECO:0000256" key="4">
    <source>
        <dbReference type="ARBA" id="ARBA00022989"/>
    </source>
</evidence>
<keyword evidence="2" id="KW-1003">Cell membrane</keyword>
<dbReference type="EMBL" id="MWPV01000002">
    <property type="protein sequence ID" value="OUL58494.1"/>
    <property type="molecule type" value="Genomic_DNA"/>
</dbReference>
<feature type="transmembrane region" description="Helical" evidence="6">
    <location>
        <begin position="383"/>
        <end position="405"/>
    </location>
</feature>
<protein>
    <recommendedName>
        <fullName evidence="9">Polysaccharide biosynthesis protein</fullName>
    </recommendedName>
</protein>
<feature type="transmembrane region" description="Helical" evidence="6">
    <location>
        <begin position="177"/>
        <end position="199"/>
    </location>
</feature>
<evidence type="ECO:0000256" key="6">
    <source>
        <dbReference type="SAM" id="Phobius"/>
    </source>
</evidence>
<feature type="transmembrane region" description="Helical" evidence="6">
    <location>
        <begin position="235"/>
        <end position="263"/>
    </location>
</feature>
<dbReference type="OrthoDB" id="9815248at2"/>
<feature type="transmembrane region" description="Helical" evidence="6">
    <location>
        <begin position="288"/>
        <end position="313"/>
    </location>
</feature>
<dbReference type="AlphaFoldDB" id="A0A244CSB5"/>
<dbReference type="GO" id="GO:0005886">
    <property type="term" value="C:plasma membrane"/>
    <property type="evidence" value="ECO:0007669"/>
    <property type="project" value="UniProtKB-SubCell"/>
</dbReference>
<evidence type="ECO:0000256" key="5">
    <source>
        <dbReference type="ARBA" id="ARBA00023136"/>
    </source>
</evidence>
<organism evidence="7 8">
    <name type="scientific">Pseudoalteromonas ulvae</name>
    <dbReference type="NCBI Taxonomy" id="107327"/>
    <lineage>
        <taxon>Bacteria</taxon>
        <taxon>Pseudomonadati</taxon>
        <taxon>Pseudomonadota</taxon>
        <taxon>Gammaproteobacteria</taxon>
        <taxon>Alteromonadales</taxon>
        <taxon>Pseudoalteromonadaceae</taxon>
        <taxon>Pseudoalteromonas</taxon>
    </lineage>
</organism>
<evidence type="ECO:0000313" key="8">
    <source>
        <dbReference type="Proteomes" id="UP000194841"/>
    </source>
</evidence>
<keyword evidence="4 6" id="KW-1133">Transmembrane helix</keyword>
<dbReference type="Proteomes" id="UP000194841">
    <property type="component" value="Unassembled WGS sequence"/>
</dbReference>